<keyword evidence="9 12" id="KW-0472">Membrane</keyword>
<comment type="caution">
    <text evidence="13">The sequence shown here is derived from an EMBL/GenBank/DDBJ whole genome shotgun (WGS) entry which is preliminary data.</text>
</comment>
<dbReference type="GO" id="GO:0005789">
    <property type="term" value="C:endoplasmic reticulum membrane"/>
    <property type="evidence" value="ECO:0007669"/>
    <property type="project" value="UniProtKB-SubCell"/>
</dbReference>
<accession>A0A813XAX5</accession>
<keyword evidence="6" id="KW-0677">Repeat</keyword>
<dbReference type="Proteomes" id="UP000663852">
    <property type="component" value="Unassembled WGS sequence"/>
</dbReference>
<evidence type="ECO:0000256" key="12">
    <source>
        <dbReference type="SAM" id="Phobius"/>
    </source>
</evidence>
<dbReference type="PROSITE" id="PS50082">
    <property type="entry name" value="WD_REPEATS_2"/>
    <property type="match status" value="1"/>
</dbReference>
<dbReference type="Gene3D" id="2.130.10.10">
    <property type="entry name" value="YVTN repeat-like/Quinoprotein amine dehydrogenase"/>
    <property type="match status" value="2"/>
</dbReference>
<feature type="transmembrane region" description="Helical" evidence="12">
    <location>
        <begin position="83"/>
        <end position="101"/>
    </location>
</feature>
<comment type="similarity">
    <text evidence="2">Belongs to the EMC6 family.</text>
</comment>
<gene>
    <name evidence="13" type="ORF">EDS130_LOCUS8029</name>
</gene>
<dbReference type="SUPFAM" id="SSF50978">
    <property type="entry name" value="WD40 repeat-like"/>
    <property type="match status" value="1"/>
</dbReference>
<feature type="repeat" description="WD" evidence="10">
    <location>
        <begin position="308"/>
        <end position="350"/>
    </location>
</feature>
<evidence type="ECO:0000256" key="10">
    <source>
        <dbReference type="PROSITE-ProRule" id="PRU00221"/>
    </source>
</evidence>
<name>A0A813XAX5_ADIRI</name>
<evidence type="ECO:0000256" key="4">
    <source>
        <dbReference type="ARBA" id="ARBA00022574"/>
    </source>
</evidence>
<dbReference type="InterPro" id="IPR029008">
    <property type="entry name" value="EMC6-like"/>
</dbReference>
<dbReference type="AlphaFoldDB" id="A0A813XAX5"/>
<dbReference type="Pfam" id="PF07019">
    <property type="entry name" value="EMC6"/>
    <property type="match status" value="1"/>
</dbReference>
<dbReference type="PANTHER" id="PTHR22889:SF0">
    <property type="entry name" value="WD REPEAT-CONTAINING PROTEIN 89"/>
    <property type="match status" value="1"/>
</dbReference>
<keyword evidence="4 10" id="KW-0853">WD repeat</keyword>
<evidence type="ECO:0000256" key="1">
    <source>
        <dbReference type="ARBA" id="ARBA00004477"/>
    </source>
</evidence>
<comment type="subcellular location">
    <subcellularLocation>
        <location evidence="1">Endoplasmic reticulum membrane</location>
        <topology evidence="1">Multi-pass membrane protein</topology>
    </subcellularLocation>
</comment>
<feature type="compositionally biased region" description="Polar residues" evidence="11">
    <location>
        <begin position="1"/>
        <end position="34"/>
    </location>
</feature>
<evidence type="ECO:0000256" key="3">
    <source>
        <dbReference type="ARBA" id="ARBA00021125"/>
    </source>
</evidence>
<keyword evidence="8 12" id="KW-1133">Transmembrane helix</keyword>
<dbReference type="SMART" id="SM00320">
    <property type="entry name" value="WD40"/>
    <property type="match status" value="4"/>
</dbReference>
<keyword evidence="5 12" id="KW-0812">Transmembrane</keyword>
<evidence type="ECO:0000256" key="5">
    <source>
        <dbReference type="ARBA" id="ARBA00022692"/>
    </source>
</evidence>
<dbReference type="InterPro" id="IPR015943">
    <property type="entry name" value="WD40/YVTN_repeat-like_dom_sf"/>
</dbReference>
<evidence type="ECO:0000256" key="7">
    <source>
        <dbReference type="ARBA" id="ARBA00022824"/>
    </source>
</evidence>
<organism evidence="13 14">
    <name type="scientific">Adineta ricciae</name>
    <name type="common">Rotifer</name>
    <dbReference type="NCBI Taxonomy" id="249248"/>
    <lineage>
        <taxon>Eukaryota</taxon>
        <taxon>Metazoa</taxon>
        <taxon>Spiralia</taxon>
        <taxon>Gnathifera</taxon>
        <taxon>Rotifera</taxon>
        <taxon>Eurotatoria</taxon>
        <taxon>Bdelloidea</taxon>
        <taxon>Adinetida</taxon>
        <taxon>Adinetidae</taxon>
        <taxon>Adineta</taxon>
    </lineage>
</organism>
<evidence type="ECO:0000256" key="2">
    <source>
        <dbReference type="ARBA" id="ARBA00009436"/>
    </source>
</evidence>
<evidence type="ECO:0000256" key="6">
    <source>
        <dbReference type="ARBA" id="ARBA00022737"/>
    </source>
</evidence>
<dbReference type="OrthoDB" id="16510at2759"/>
<reference evidence="13" key="1">
    <citation type="submission" date="2021-02" db="EMBL/GenBank/DDBJ databases">
        <authorList>
            <person name="Nowell W R."/>
        </authorList>
    </citation>
    <scope>NUCLEOTIDE SEQUENCE</scope>
</reference>
<evidence type="ECO:0000256" key="8">
    <source>
        <dbReference type="ARBA" id="ARBA00022989"/>
    </source>
</evidence>
<evidence type="ECO:0000256" key="11">
    <source>
        <dbReference type="SAM" id="MobiDB-lite"/>
    </source>
</evidence>
<keyword evidence="7" id="KW-0256">Endoplasmic reticulum</keyword>
<sequence>MSASSEMQIRRTATSRPTGAGSHLSSTGTPSSASTHKRKHDSVLYSDAAVRFNENSLEQCRTSVSALSGCVAGIIGLTSYKGFLFYGFSMLLLSFLIFVVIRREHRKFFTNLNHVFVNGFFNESTSYMKIKPTNSRSSNSSSTASLVYTNKVSVRSSLESNDCYAIDLSLNSTGNHIAVLTIPSTIQLFDAATLKQLSSLSSTSNNFDSADSTSSITISAIQYAYVSPHTLLASTNKNLVLLWDTRTPQQETVQLNGCADEHNFLSVTSNSEDLLVAAGTELKGEENVAVAFWDLRAPINRQLLGYYTESHSDDIIHVEFDRTNSKKLVSGSTDGLVCLYDVGKSTEEDALEQVYNANGPVAKCGFAQYNTVYGITASNAFYVWSTSDDEQQQQTLVQGDTDSDILSKEIPLETSSKVIHHLPSTHSTIVDLLTDNKINNLLPSAFHETKSSWPLLMCDHMGKINITLVSSEQSEPIILSLHSPHSETIRAATTYQSSLYSCSDDGQLVRWQSSSAIDDHDDNKKQAPSKKKSNNRKPY</sequence>
<evidence type="ECO:0000256" key="9">
    <source>
        <dbReference type="ARBA" id="ARBA00023136"/>
    </source>
</evidence>
<feature type="region of interest" description="Disordered" evidence="11">
    <location>
        <begin position="1"/>
        <end position="40"/>
    </location>
</feature>
<feature type="region of interest" description="Disordered" evidence="11">
    <location>
        <begin position="512"/>
        <end position="539"/>
    </location>
</feature>
<dbReference type="EMBL" id="CAJNOJ010000025">
    <property type="protein sequence ID" value="CAF0865605.1"/>
    <property type="molecule type" value="Genomic_DNA"/>
</dbReference>
<dbReference type="InterPro" id="IPR039328">
    <property type="entry name" value="WDR89"/>
</dbReference>
<evidence type="ECO:0000313" key="13">
    <source>
        <dbReference type="EMBL" id="CAF0865605.1"/>
    </source>
</evidence>
<proteinExistence type="inferred from homology"/>
<evidence type="ECO:0000313" key="14">
    <source>
        <dbReference type="Proteomes" id="UP000663852"/>
    </source>
</evidence>
<dbReference type="PANTHER" id="PTHR22889">
    <property type="entry name" value="WD REPEAT-CONTAINING PROTEIN 89"/>
    <property type="match status" value="1"/>
</dbReference>
<feature type="compositionally biased region" description="Basic residues" evidence="11">
    <location>
        <begin position="527"/>
        <end position="539"/>
    </location>
</feature>
<protein>
    <recommendedName>
        <fullName evidence="3">WD repeat-containing protein 89</fullName>
    </recommendedName>
</protein>
<dbReference type="InterPro" id="IPR036322">
    <property type="entry name" value="WD40_repeat_dom_sf"/>
</dbReference>
<dbReference type="InterPro" id="IPR001680">
    <property type="entry name" value="WD40_rpt"/>
</dbReference>